<dbReference type="GO" id="GO:0051639">
    <property type="term" value="P:actin filament network formation"/>
    <property type="evidence" value="ECO:0007669"/>
    <property type="project" value="TreeGrafter"/>
</dbReference>
<dbReference type="Pfam" id="PF00307">
    <property type="entry name" value="CH"/>
    <property type="match status" value="2"/>
</dbReference>
<feature type="domain" description="Calponin-homology (CH)" evidence="3">
    <location>
        <begin position="14"/>
        <end position="144"/>
    </location>
</feature>
<dbReference type="GO" id="GO:0005884">
    <property type="term" value="C:actin filament"/>
    <property type="evidence" value="ECO:0007669"/>
    <property type="project" value="TreeGrafter"/>
</dbReference>
<sequence length="414" mass="45704">MPLHPVSDTARDITTECAAYSEHLQNLLAEDKALWPKYLPVTAENDLFTSLQDGILLSHLINAIRPKTVDLSKLTATIDPQSLSTKSQSSSKSFFEATHNLNTALEALKSVPNIVVVNVGAEDFLNKKTDLVLGVLWQIVRAHLLSEVQLSSHPELVRLLDLEKGETLQGLLGLSSEQILVRWFNYHLVRSGVDRKVGTIAKDVTDGTAYLLLLREVAPGDKKEEVARKVEQALKINESDKEARAKAVLEVAEILGVRKFVTAKDITEGHARLNFAFVATIFSKHIGIHLPTEDQSRALQHRVSLLESQNSSLQSQTTSLQSRVKELETALAESQRVHTDIQLARESEKTMLETQAETSKEIHRAALDGANAQIAALNGEVEAQRGAYEALKNEQAAFRKQVGQKLGEVRAVLQ</sequence>
<dbReference type="GO" id="GO:0051017">
    <property type="term" value="P:actin filament bundle assembly"/>
    <property type="evidence" value="ECO:0007669"/>
    <property type="project" value="InterPro"/>
</dbReference>
<accession>A0AAD5WZ39</accession>
<dbReference type="InterPro" id="IPR036872">
    <property type="entry name" value="CH_dom_sf"/>
</dbReference>
<dbReference type="Proteomes" id="UP001212841">
    <property type="component" value="Unassembled WGS sequence"/>
</dbReference>
<feature type="non-terminal residue" evidence="4">
    <location>
        <position position="1"/>
    </location>
</feature>
<dbReference type="InterPro" id="IPR001715">
    <property type="entry name" value="CH_dom"/>
</dbReference>
<keyword evidence="5" id="KW-1185">Reference proteome</keyword>
<evidence type="ECO:0000256" key="1">
    <source>
        <dbReference type="ARBA" id="ARBA00022737"/>
    </source>
</evidence>
<reference evidence="4" key="1">
    <citation type="submission" date="2020-05" db="EMBL/GenBank/DDBJ databases">
        <title>Phylogenomic resolution of chytrid fungi.</title>
        <authorList>
            <person name="Stajich J.E."/>
            <person name="Amses K."/>
            <person name="Simmons R."/>
            <person name="Seto K."/>
            <person name="Myers J."/>
            <person name="Bonds A."/>
            <person name="Quandt C.A."/>
            <person name="Barry K."/>
            <person name="Liu P."/>
            <person name="Grigoriev I."/>
            <person name="Longcore J.E."/>
            <person name="James T.Y."/>
        </authorList>
    </citation>
    <scope>NUCLEOTIDE SEQUENCE</scope>
    <source>
        <strain evidence="4">JEL0318</strain>
    </source>
</reference>
<dbReference type="SUPFAM" id="SSF47576">
    <property type="entry name" value="Calponin-homology domain, CH-domain"/>
    <property type="match status" value="1"/>
</dbReference>
<protein>
    <submittedName>
        <fullName evidence="4">Phospholipid scramblase 1</fullName>
    </submittedName>
</protein>
<feature type="domain" description="Calponin-homology (CH)" evidence="3">
    <location>
        <begin position="174"/>
        <end position="286"/>
    </location>
</feature>
<dbReference type="GO" id="GO:0032432">
    <property type="term" value="C:actin filament bundle"/>
    <property type="evidence" value="ECO:0007669"/>
    <property type="project" value="TreeGrafter"/>
</dbReference>
<organism evidence="4 5">
    <name type="scientific">Rhizophlyctis rosea</name>
    <dbReference type="NCBI Taxonomy" id="64517"/>
    <lineage>
        <taxon>Eukaryota</taxon>
        <taxon>Fungi</taxon>
        <taxon>Fungi incertae sedis</taxon>
        <taxon>Chytridiomycota</taxon>
        <taxon>Chytridiomycota incertae sedis</taxon>
        <taxon>Chytridiomycetes</taxon>
        <taxon>Rhizophlyctidales</taxon>
        <taxon>Rhizophlyctidaceae</taxon>
        <taxon>Rhizophlyctis</taxon>
    </lineage>
</organism>
<dbReference type="PANTHER" id="PTHR19961:SF18">
    <property type="entry name" value="FI19014P1"/>
    <property type="match status" value="1"/>
</dbReference>
<name>A0AAD5WZ39_9FUNG</name>
<proteinExistence type="predicted"/>
<dbReference type="PROSITE" id="PS50021">
    <property type="entry name" value="CH"/>
    <property type="match status" value="2"/>
</dbReference>
<dbReference type="PANTHER" id="PTHR19961">
    <property type="entry name" value="FIMBRIN/PLASTIN"/>
    <property type="match status" value="1"/>
</dbReference>
<keyword evidence="1" id="KW-0677">Repeat</keyword>
<dbReference type="CDD" id="cd21217">
    <property type="entry name" value="CH_PLS_FIM_rpt1"/>
    <property type="match status" value="1"/>
</dbReference>
<evidence type="ECO:0000313" key="5">
    <source>
        <dbReference type="Proteomes" id="UP001212841"/>
    </source>
</evidence>
<gene>
    <name evidence="4" type="primary">PLS1_2</name>
    <name evidence="4" type="ORF">HK097_005075</name>
</gene>
<dbReference type="GO" id="GO:0005737">
    <property type="term" value="C:cytoplasm"/>
    <property type="evidence" value="ECO:0007669"/>
    <property type="project" value="TreeGrafter"/>
</dbReference>
<evidence type="ECO:0000259" key="3">
    <source>
        <dbReference type="PROSITE" id="PS50021"/>
    </source>
</evidence>
<dbReference type="InterPro" id="IPR039959">
    <property type="entry name" value="Fimbrin/Plastin"/>
</dbReference>
<evidence type="ECO:0000256" key="2">
    <source>
        <dbReference type="ARBA" id="ARBA00023203"/>
    </source>
</evidence>
<evidence type="ECO:0000313" key="4">
    <source>
        <dbReference type="EMBL" id="KAJ3032769.1"/>
    </source>
</evidence>
<keyword evidence="2" id="KW-0009">Actin-binding</keyword>
<dbReference type="AlphaFoldDB" id="A0AAD5WZ39"/>
<dbReference type="GO" id="GO:0051015">
    <property type="term" value="F:actin filament binding"/>
    <property type="evidence" value="ECO:0007669"/>
    <property type="project" value="InterPro"/>
</dbReference>
<dbReference type="Gene3D" id="1.10.418.10">
    <property type="entry name" value="Calponin-like domain"/>
    <property type="match status" value="2"/>
</dbReference>
<dbReference type="SMART" id="SM00033">
    <property type="entry name" value="CH"/>
    <property type="match status" value="2"/>
</dbReference>
<comment type="caution">
    <text evidence="4">The sequence shown here is derived from an EMBL/GenBank/DDBJ whole genome shotgun (WGS) entry which is preliminary data.</text>
</comment>
<dbReference type="EMBL" id="JADGJD010002398">
    <property type="protein sequence ID" value="KAJ3032769.1"/>
    <property type="molecule type" value="Genomic_DNA"/>
</dbReference>